<dbReference type="InterPro" id="IPR046900">
    <property type="entry name" value="ABC-3C_MC7"/>
</dbReference>
<accession>A0ABT0LJM5</accession>
<name>A0ABT0LJM5_9GAMM</name>
<reference evidence="1 2" key="1">
    <citation type="submission" date="2022-01" db="EMBL/GenBank/DDBJ databases">
        <title>Whole genome-based taxonomy of the Shewanellaceae.</title>
        <authorList>
            <person name="Martin-Rodriguez A.J."/>
        </authorList>
    </citation>
    <scope>NUCLEOTIDE SEQUENCE [LARGE SCALE GENOMIC DNA]</scope>
    <source>
        <strain evidence="1 2">DSM 17177</strain>
    </source>
</reference>
<evidence type="ECO:0000313" key="1">
    <source>
        <dbReference type="EMBL" id="MCL1127904.1"/>
    </source>
</evidence>
<comment type="caution">
    <text evidence="1">The sequence shown here is derived from an EMBL/GenBank/DDBJ whole genome shotgun (WGS) entry which is preliminary data.</text>
</comment>
<protein>
    <submittedName>
        <fullName evidence="1">Uncharacterized protein</fullName>
    </submittedName>
</protein>
<dbReference type="Proteomes" id="UP001203423">
    <property type="component" value="Unassembled WGS sequence"/>
</dbReference>
<proteinExistence type="predicted"/>
<keyword evidence="2" id="KW-1185">Reference proteome</keyword>
<dbReference type="Pfam" id="PF20292">
    <property type="entry name" value="MC7"/>
    <property type="match status" value="1"/>
</dbReference>
<sequence length="73" mass="8286">MLVPNKTVSINESCIYRASLLLSKLEGDISVEELYCNQKKLFIDMADYIDVLDLLFVLGRIVLDEKKGVIKHA</sequence>
<evidence type="ECO:0000313" key="2">
    <source>
        <dbReference type="Proteomes" id="UP001203423"/>
    </source>
</evidence>
<dbReference type="EMBL" id="JAKIKS010000245">
    <property type="protein sequence ID" value="MCL1127904.1"/>
    <property type="molecule type" value="Genomic_DNA"/>
</dbReference>
<dbReference type="RefSeq" id="WP_248943330.1">
    <property type="nucleotide sequence ID" value="NZ_JAKIKS010000245.1"/>
</dbReference>
<organism evidence="1 2">
    <name type="scientific">Shewanella surugensis</name>
    <dbReference type="NCBI Taxonomy" id="212020"/>
    <lineage>
        <taxon>Bacteria</taxon>
        <taxon>Pseudomonadati</taxon>
        <taxon>Pseudomonadota</taxon>
        <taxon>Gammaproteobacteria</taxon>
        <taxon>Alteromonadales</taxon>
        <taxon>Shewanellaceae</taxon>
        <taxon>Shewanella</taxon>
    </lineage>
</organism>
<gene>
    <name evidence="1" type="ORF">L2764_26480</name>
</gene>